<dbReference type="RefSeq" id="WP_275706275.1">
    <property type="nucleotide sequence ID" value="NZ_JANCMW010000006.1"/>
</dbReference>
<proteinExistence type="predicted"/>
<name>A0ABT5YAK3_9GAMM</name>
<evidence type="ECO:0000313" key="3">
    <source>
        <dbReference type="Proteomes" id="UP001143391"/>
    </source>
</evidence>
<dbReference type="EMBL" id="JANCMW010000006">
    <property type="protein sequence ID" value="MDF0750707.1"/>
    <property type="molecule type" value="Genomic_DNA"/>
</dbReference>
<organism evidence="2 3">
    <name type="scientific">Marinobacter iranensis</name>
    <dbReference type="NCBI Taxonomy" id="2962607"/>
    <lineage>
        <taxon>Bacteria</taxon>
        <taxon>Pseudomonadati</taxon>
        <taxon>Pseudomonadota</taxon>
        <taxon>Gammaproteobacteria</taxon>
        <taxon>Pseudomonadales</taxon>
        <taxon>Marinobacteraceae</taxon>
        <taxon>Marinobacter</taxon>
    </lineage>
</organism>
<reference evidence="2" key="1">
    <citation type="submission" date="2022-07" db="EMBL/GenBank/DDBJ databases">
        <title>Marinobacter iranensis a new bacterium isolate from a hipersaline lake in Iran.</title>
        <authorList>
            <person name="Mohammad A.M.A."/>
            <person name="Cristina S.-P."/>
            <person name="Antonio V."/>
        </authorList>
    </citation>
    <scope>NUCLEOTIDE SEQUENCE</scope>
    <source>
        <strain evidence="2">71-i</strain>
    </source>
</reference>
<dbReference type="InterPro" id="IPR014756">
    <property type="entry name" value="Ig_E-set"/>
</dbReference>
<dbReference type="SUPFAM" id="SSF101908">
    <property type="entry name" value="Putative isomerase YbhE"/>
    <property type="match status" value="1"/>
</dbReference>
<feature type="domain" description="IPT/TIG" evidence="1">
    <location>
        <begin position="47"/>
        <end position="121"/>
    </location>
</feature>
<keyword evidence="3" id="KW-1185">Reference proteome</keyword>
<dbReference type="Proteomes" id="UP001143391">
    <property type="component" value="Unassembled WGS sequence"/>
</dbReference>
<dbReference type="InterPro" id="IPR002909">
    <property type="entry name" value="IPT_dom"/>
</dbReference>
<gene>
    <name evidence="2" type="ORF">NLU14_10750</name>
</gene>
<dbReference type="Gene3D" id="2.60.40.10">
    <property type="entry name" value="Immunoglobulins"/>
    <property type="match status" value="1"/>
</dbReference>
<comment type="caution">
    <text evidence="2">The sequence shown here is derived from an EMBL/GenBank/DDBJ whole genome shotgun (WGS) entry which is preliminary data.</text>
</comment>
<dbReference type="Pfam" id="PF01833">
    <property type="entry name" value="TIG"/>
    <property type="match status" value="1"/>
</dbReference>
<dbReference type="InterPro" id="IPR013783">
    <property type="entry name" value="Ig-like_fold"/>
</dbReference>
<dbReference type="Gene3D" id="2.130.10.10">
    <property type="entry name" value="YVTN repeat-like/Quinoprotein amine dehydrogenase"/>
    <property type="match status" value="1"/>
</dbReference>
<accession>A0ABT5YAK3</accession>
<dbReference type="SUPFAM" id="SSF81296">
    <property type="entry name" value="E set domains"/>
    <property type="match status" value="1"/>
</dbReference>
<evidence type="ECO:0000259" key="1">
    <source>
        <dbReference type="Pfam" id="PF01833"/>
    </source>
</evidence>
<protein>
    <submittedName>
        <fullName evidence="2">IPT/TIG domain-containing protein</fullName>
    </submittedName>
</protein>
<dbReference type="InterPro" id="IPR015943">
    <property type="entry name" value="WD40/YVTN_repeat-like_dom_sf"/>
</dbReference>
<sequence>MNIEVTVKAPYFLDVGVHTSYLAVENSGKRITIPITYTISDLPLPDPEITYVSPYVAREGVASDVALRGHGFDQLDAGTLPAIHVGSAPATNVEIISDSHISMTVPGLSEGIHPVTLSGKLSGSDVDFPGTVDLHVIPDQTFQSVDIASAGEKSRIIFDNQRSALYVVNPTVGVLERYRFDSGTNWEFDQLYLAGVSDAALAPDGRTLVLVDGIRFYEVELGTNSMTLGDQGDVELGIDYSLDHVEAGSNGVIYGVSNDQRSPIFTYDLDSGKTGTLQFRTSQGTLVNYSSFQPNLFSSPNGIEIFLGERNITTSRLYRLTTGENIPSETGLIRGTIGFRSATFSPDGSLILINGEELYDENLDLLSSLPLSHTSSTFSPDGSIAYTFTRFNGTESYLLSKYDLSDPAAPQQIGETISLADGPRGALGLAISNDGNTLFLAGDEKVLIVDLTSLTF</sequence>
<evidence type="ECO:0000313" key="2">
    <source>
        <dbReference type="EMBL" id="MDF0750707.1"/>
    </source>
</evidence>